<keyword evidence="3" id="KW-0378">Hydrolase</keyword>
<dbReference type="GO" id="GO:0046052">
    <property type="term" value="P:UTP catabolic process"/>
    <property type="evidence" value="ECO:0007669"/>
    <property type="project" value="TreeGrafter"/>
</dbReference>
<comment type="caution">
    <text evidence="3">The sequence shown here is derived from an EMBL/GenBank/DDBJ whole genome shotgun (WGS) entry which is preliminary data.</text>
</comment>
<organism evidence="3 4">
    <name type="scientific">Spelaeicoccus albus</name>
    <dbReference type="NCBI Taxonomy" id="1280376"/>
    <lineage>
        <taxon>Bacteria</taxon>
        <taxon>Bacillati</taxon>
        <taxon>Actinomycetota</taxon>
        <taxon>Actinomycetes</taxon>
        <taxon>Micrococcales</taxon>
        <taxon>Brevibacteriaceae</taxon>
        <taxon>Spelaeicoccus</taxon>
    </lineage>
</organism>
<dbReference type="PANTHER" id="PTHR30522:SF0">
    <property type="entry name" value="NUCLEOSIDE TRIPHOSPHATE PYROPHOSPHOHYDROLASE"/>
    <property type="match status" value="1"/>
</dbReference>
<dbReference type="GO" id="GO:0046081">
    <property type="term" value="P:dUTP catabolic process"/>
    <property type="evidence" value="ECO:0007669"/>
    <property type="project" value="TreeGrafter"/>
</dbReference>
<feature type="domain" description="NTP pyrophosphohydrolase MazG-like" evidence="2">
    <location>
        <begin position="29"/>
        <end position="103"/>
    </location>
</feature>
<dbReference type="SUPFAM" id="SSF101386">
    <property type="entry name" value="all-alpha NTP pyrophosphatases"/>
    <property type="match status" value="1"/>
</dbReference>
<accession>A0A7Z0IHQ1</accession>
<dbReference type="GO" id="GO:0046061">
    <property type="term" value="P:dATP catabolic process"/>
    <property type="evidence" value="ECO:0007669"/>
    <property type="project" value="TreeGrafter"/>
</dbReference>
<dbReference type="GO" id="GO:0006950">
    <property type="term" value="P:response to stress"/>
    <property type="evidence" value="ECO:0007669"/>
    <property type="project" value="UniProtKB-ARBA"/>
</dbReference>
<name>A0A7Z0IHQ1_9MICO</name>
<evidence type="ECO:0000313" key="4">
    <source>
        <dbReference type="Proteomes" id="UP000539111"/>
    </source>
</evidence>
<evidence type="ECO:0000256" key="1">
    <source>
        <dbReference type="SAM" id="MobiDB-lite"/>
    </source>
</evidence>
<dbReference type="EMBL" id="JACBZP010000001">
    <property type="protein sequence ID" value="NYI67865.1"/>
    <property type="molecule type" value="Genomic_DNA"/>
</dbReference>
<dbReference type="InterPro" id="IPR011551">
    <property type="entry name" value="NTP_PyrPHydrolase_MazG"/>
</dbReference>
<dbReference type="GO" id="GO:0006203">
    <property type="term" value="P:dGTP catabolic process"/>
    <property type="evidence" value="ECO:0007669"/>
    <property type="project" value="TreeGrafter"/>
</dbReference>
<evidence type="ECO:0000313" key="3">
    <source>
        <dbReference type="EMBL" id="NYI67865.1"/>
    </source>
</evidence>
<sequence>MAQTGSLDDLRSAIDTLRSPGGCPWSAEQTHRTLLPYLIEECYEYVDAVETGTADDMVEELGDVLWQVVFHSRLGEEDSSAFTLDDVAAALLRKVVRRHPHVFDTGSDAFPGGAVDIEWVEGAWETIKAAEKSDRESMFDGIPTALPALTRAHKVLRRIGRARLDVPDPESATPGDADPEAGRIGAELLTLVREAEEKGVDAEAALRHAVRDLERAARRQESS</sequence>
<keyword evidence="4" id="KW-1185">Reference proteome</keyword>
<evidence type="ECO:0000259" key="2">
    <source>
        <dbReference type="Pfam" id="PF03819"/>
    </source>
</evidence>
<feature type="region of interest" description="Disordered" evidence="1">
    <location>
        <begin position="165"/>
        <end position="184"/>
    </location>
</feature>
<dbReference type="GO" id="GO:0046076">
    <property type="term" value="P:dTTP catabolic process"/>
    <property type="evidence" value="ECO:0007669"/>
    <property type="project" value="TreeGrafter"/>
</dbReference>
<dbReference type="GO" id="GO:0046047">
    <property type="term" value="P:TTP catabolic process"/>
    <property type="evidence" value="ECO:0007669"/>
    <property type="project" value="TreeGrafter"/>
</dbReference>
<dbReference type="CDD" id="cd11528">
    <property type="entry name" value="NTP-PPase_MazG_Nterm"/>
    <property type="match status" value="1"/>
</dbReference>
<dbReference type="PANTHER" id="PTHR30522">
    <property type="entry name" value="NUCLEOSIDE TRIPHOSPHATE PYROPHOSPHOHYDROLASE"/>
    <property type="match status" value="1"/>
</dbReference>
<dbReference type="InterPro" id="IPR004518">
    <property type="entry name" value="MazG-like_dom"/>
</dbReference>
<dbReference type="Gene3D" id="1.10.287.1080">
    <property type="entry name" value="MazG-like"/>
    <property type="match status" value="1"/>
</dbReference>
<dbReference type="FunFam" id="1.10.287.1080:FF:000001">
    <property type="entry name" value="Nucleoside triphosphate pyrophosphohydrolase"/>
    <property type="match status" value="1"/>
</dbReference>
<dbReference type="EC" id="3.6.1.66" evidence="3"/>
<dbReference type="Pfam" id="PF03819">
    <property type="entry name" value="MazG"/>
    <property type="match status" value="1"/>
</dbReference>
<dbReference type="InterPro" id="IPR048015">
    <property type="entry name" value="NTP-PPase_MazG-like_N"/>
</dbReference>
<dbReference type="RefSeq" id="WP_179428153.1">
    <property type="nucleotide sequence ID" value="NZ_JACBZP010000001.1"/>
</dbReference>
<dbReference type="GO" id="GO:0036220">
    <property type="term" value="F:ITP diphosphatase activity"/>
    <property type="evidence" value="ECO:0007669"/>
    <property type="project" value="UniProtKB-EC"/>
</dbReference>
<gene>
    <name evidence="3" type="ORF">BJY26_002171</name>
</gene>
<dbReference type="AlphaFoldDB" id="A0A7Z0IHQ1"/>
<dbReference type="Proteomes" id="UP000539111">
    <property type="component" value="Unassembled WGS sequence"/>
</dbReference>
<reference evidence="3 4" key="1">
    <citation type="submission" date="2020-07" db="EMBL/GenBank/DDBJ databases">
        <title>Sequencing the genomes of 1000 actinobacteria strains.</title>
        <authorList>
            <person name="Klenk H.-P."/>
        </authorList>
    </citation>
    <scope>NUCLEOTIDE SEQUENCE [LARGE SCALE GENOMIC DNA]</scope>
    <source>
        <strain evidence="3 4">DSM 26341</strain>
    </source>
</reference>
<proteinExistence type="predicted"/>
<protein>
    <submittedName>
        <fullName evidence="3">XTP/dITP diphosphohydrolase</fullName>
        <ecNumber evidence="3">3.6.1.66</ecNumber>
    </submittedName>
</protein>